<protein>
    <submittedName>
        <fullName evidence="2">Uncharacterized protein</fullName>
    </submittedName>
</protein>
<dbReference type="RefSeq" id="WP_256469000.1">
    <property type="nucleotide sequence ID" value="NZ_CP044334.1"/>
</dbReference>
<comment type="caution">
    <text evidence="2">The sequence shown here is derived from an EMBL/GenBank/DDBJ whole genome shotgun (WGS) entry which is preliminary data.</text>
</comment>
<name>A0AAP4NG05_9XANT</name>
<reference evidence="2" key="1">
    <citation type="submission" date="2023-06" db="EMBL/GenBank/DDBJ databases">
        <title>Genome sequences of Xanthomonas arboricola from Serbia and Montenegro.</title>
        <authorList>
            <person name="Ilicic R."/>
            <person name="Jelusic A."/>
            <person name="Harrison J."/>
            <person name="Greer S."/>
            <person name="Grant M."/>
            <person name="Vicente J."/>
            <person name="Popovic Milovanovic T."/>
            <person name="Studholme D.J."/>
        </authorList>
    </citation>
    <scope>NUCLEOTIDE SEQUENCE</scope>
    <source>
        <strain evidence="2">Xp320</strain>
    </source>
</reference>
<gene>
    <name evidence="2" type="ORF">QSH54_03270</name>
</gene>
<feature type="region of interest" description="Disordered" evidence="1">
    <location>
        <begin position="1"/>
        <end position="25"/>
    </location>
</feature>
<dbReference type="EMBL" id="JASVYU010000002">
    <property type="protein sequence ID" value="MDN0285689.1"/>
    <property type="molecule type" value="Genomic_DNA"/>
</dbReference>
<proteinExistence type="predicted"/>
<organism evidence="2">
    <name type="scientific">Xanthomonas arboricola pv. pruni</name>
    <dbReference type="NCBI Taxonomy" id="69929"/>
    <lineage>
        <taxon>Bacteria</taxon>
        <taxon>Pseudomonadati</taxon>
        <taxon>Pseudomonadota</taxon>
        <taxon>Gammaproteobacteria</taxon>
        <taxon>Lysobacterales</taxon>
        <taxon>Lysobacteraceae</taxon>
        <taxon>Xanthomonas</taxon>
    </lineage>
</organism>
<sequence length="41" mass="4723">MSRLHPVGTRRASAQHGLTRKQSARTYRPQCMVVAQMRARQ</sequence>
<accession>A0AAP4NG05</accession>
<dbReference type="AlphaFoldDB" id="A0AAP4NG05"/>
<evidence type="ECO:0000256" key="1">
    <source>
        <dbReference type="SAM" id="MobiDB-lite"/>
    </source>
</evidence>
<evidence type="ECO:0000313" key="2">
    <source>
        <dbReference type="EMBL" id="MDN0285689.1"/>
    </source>
</evidence>